<reference evidence="1" key="1">
    <citation type="submission" date="2014-12" db="EMBL/GenBank/DDBJ databases">
        <title>Insight into the proteome of Arion vulgaris.</title>
        <authorList>
            <person name="Aradska J."/>
            <person name="Bulat T."/>
            <person name="Smidak R."/>
            <person name="Sarate P."/>
            <person name="Gangsoo J."/>
            <person name="Sialana F."/>
            <person name="Bilban M."/>
            <person name="Lubec G."/>
        </authorList>
    </citation>
    <scope>NUCLEOTIDE SEQUENCE</scope>
    <source>
        <tissue evidence="1">Skin</tissue>
    </source>
</reference>
<evidence type="ECO:0000313" key="1">
    <source>
        <dbReference type="EMBL" id="CEK96324.1"/>
    </source>
</evidence>
<accession>A0A0B7BSW0</accession>
<gene>
    <name evidence="1" type="primary">ORF211527</name>
</gene>
<dbReference type="EMBL" id="HACG01049459">
    <property type="protein sequence ID" value="CEK96324.1"/>
    <property type="molecule type" value="Transcribed_RNA"/>
</dbReference>
<feature type="non-terminal residue" evidence="1">
    <location>
        <position position="172"/>
    </location>
</feature>
<sequence length="172" mass="19367">MCIILGCTKDTPGVSMRFLLDLPTIANRIETWRVRSYLRINANKEHPLHEELIKEKGCRLKRGRSWLSQAEDTLRKICDPSGIETGEEWIAVPPQFQTAFTVITSIKKNCEQNNLSLLNVEVEALLNDIINDTDVVIYTDGSVIRQQRCAWAFSARSGGKIIREASGAYATT</sequence>
<proteinExistence type="predicted"/>
<name>A0A0B7BSW0_9EUPU</name>
<organism evidence="1">
    <name type="scientific">Arion vulgaris</name>
    <dbReference type="NCBI Taxonomy" id="1028688"/>
    <lineage>
        <taxon>Eukaryota</taxon>
        <taxon>Metazoa</taxon>
        <taxon>Spiralia</taxon>
        <taxon>Lophotrochozoa</taxon>
        <taxon>Mollusca</taxon>
        <taxon>Gastropoda</taxon>
        <taxon>Heterobranchia</taxon>
        <taxon>Euthyneura</taxon>
        <taxon>Panpulmonata</taxon>
        <taxon>Eupulmonata</taxon>
        <taxon>Stylommatophora</taxon>
        <taxon>Helicina</taxon>
        <taxon>Arionoidea</taxon>
        <taxon>Arionidae</taxon>
        <taxon>Arion</taxon>
    </lineage>
</organism>
<protein>
    <submittedName>
        <fullName evidence="1">Uncharacterized protein</fullName>
    </submittedName>
</protein>
<dbReference type="AlphaFoldDB" id="A0A0B7BSW0"/>